<evidence type="ECO:0000313" key="3">
    <source>
        <dbReference type="Proteomes" id="UP000004080"/>
    </source>
</evidence>
<dbReference type="SUPFAM" id="SSF55729">
    <property type="entry name" value="Acyl-CoA N-acyltransferases (Nat)"/>
    <property type="match status" value="1"/>
</dbReference>
<keyword evidence="3" id="KW-1185">Reference proteome</keyword>
<dbReference type="PANTHER" id="PTHR47237">
    <property type="entry name" value="SLL0310 PROTEIN"/>
    <property type="match status" value="1"/>
</dbReference>
<reference evidence="2 3" key="1">
    <citation type="journal article" date="2012" name="J. Bacteriol.">
        <title>Genome of Bacillus macauensis ZFHKF-1, a Long-Chain-Forming Bacterium.</title>
        <authorList>
            <person name="Cai L."/>
            <person name="Zhang T."/>
        </authorList>
    </citation>
    <scope>NUCLEOTIDE SEQUENCE [LARGE SCALE GENOMIC DNA]</scope>
    <source>
        <strain evidence="2 3">ZFHKF-1</strain>
    </source>
</reference>
<dbReference type="GO" id="GO:0016747">
    <property type="term" value="F:acyltransferase activity, transferring groups other than amino-acyl groups"/>
    <property type="evidence" value="ECO:0007669"/>
    <property type="project" value="InterPro"/>
</dbReference>
<dbReference type="OrthoDB" id="8453373at2"/>
<name>I8AEH8_9BACL</name>
<accession>I8AEH8</accession>
<protein>
    <submittedName>
        <fullName evidence="2">Acetyltransferase</fullName>
    </submittedName>
</protein>
<dbReference type="EMBL" id="AKKV01000050">
    <property type="protein sequence ID" value="EIT83739.1"/>
    <property type="molecule type" value="Genomic_DNA"/>
</dbReference>
<evidence type="ECO:0000313" key="2">
    <source>
        <dbReference type="EMBL" id="EIT83739.1"/>
    </source>
</evidence>
<comment type="caution">
    <text evidence="2">The sequence shown here is derived from an EMBL/GenBank/DDBJ whole genome shotgun (WGS) entry which is preliminary data.</text>
</comment>
<dbReference type="STRING" id="1196324.A374_18915"/>
<keyword evidence="2" id="KW-0808">Transferase</keyword>
<gene>
    <name evidence="2" type="ORF">A374_18915</name>
</gene>
<dbReference type="RefSeq" id="WP_007203849.1">
    <property type="nucleotide sequence ID" value="NZ_AKKV01000050.1"/>
</dbReference>
<feature type="domain" description="N-acetyltransferase" evidence="1">
    <location>
        <begin position="9"/>
        <end position="146"/>
    </location>
</feature>
<dbReference type="InterPro" id="IPR000182">
    <property type="entry name" value="GNAT_dom"/>
</dbReference>
<dbReference type="PANTHER" id="PTHR47237:SF2">
    <property type="entry name" value="BLL4206 PROTEIN"/>
    <property type="match status" value="1"/>
</dbReference>
<proteinExistence type="predicted"/>
<dbReference type="Pfam" id="PF13673">
    <property type="entry name" value="Acetyltransf_10"/>
    <property type="match status" value="1"/>
</dbReference>
<dbReference type="Proteomes" id="UP000004080">
    <property type="component" value="Unassembled WGS sequence"/>
</dbReference>
<dbReference type="InterPro" id="IPR052729">
    <property type="entry name" value="Acyl/Acetyltrans_Enzymes"/>
</dbReference>
<dbReference type="PATRIC" id="fig|1196324.3.peg.3845"/>
<organism evidence="2 3">
    <name type="scientific">Fictibacillus macauensis ZFHKF-1</name>
    <dbReference type="NCBI Taxonomy" id="1196324"/>
    <lineage>
        <taxon>Bacteria</taxon>
        <taxon>Bacillati</taxon>
        <taxon>Bacillota</taxon>
        <taxon>Bacilli</taxon>
        <taxon>Bacillales</taxon>
        <taxon>Fictibacillaceae</taxon>
        <taxon>Fictibacillus</taxon>
    </lineage>
</organism>
<dbReference type="Gene3D" id="3.40.630.30">
    <property type="match status" value="1"/>
</dbReference>
<evidence type="ECO:0000259" key="1">
    <source>
        <dbReference type="PROSITE" id="PS51186"/>
    </source>
</evidence>
<sequence>MITHNEKVESFQLSYPQDLQGLLALSASVGWDYDEHELTTILHSGSVFGHKLADGTLISSAAIIPYDHFLASIGLVIVQNAYRGFGLGKEVMQRCMNSVANDTSILLISTEAGKQMYESIGFMQVDSVHKYMCETYLAKEAFKTAEPGTIEAYSLEDFPASYVR</sequence>
<dbReference type="eggNOG" id="COG0456">
    <property type="taxonomic scope" value="Bacteria"/>
</dbReference>
<dbReference type="AlphaFoldDB" id="I8AEH8"/>
<dbReference type="PROSITE" id="PS51186">
    <property type="entry name" value="GNAT"/>
    <property type="match status" value="1"/>
</dbReference>
<dbReference type="InterPro" id="IPR016181">
    <property type="entry name" value="Acyl_CoA_acyltransferase"/>
</dbReference>